<dbReference type="InterPro" id="IPR011640">
    <property type="entry name" value="Fe2_transport_prot_B_C"/>
</dbReference>
<evidence type="ECO:0000259" key="2">
    <source>
        <dbReference type="Pfam" id="PF07664"/>
    </source>
</evidence>
<sequence>MCMGFGCNAAGVVGCRIIDSPREKLIAILTNSFVPCNGRFPFLITISSIFIAGLCGGFTGSLLSTFTVLFIILLGVFFTLFISKVLSKTILKGLPSSFVLELPPYRKPQLGSILIRSILDRTLFVLGRAIAVAAPSGIVIWVLANLTIGGCNLLDLIANFFTPLAHLMGLDGYILTAFILGIPANEIVLPILLMSYLKTNSLVRIEDTFYIGQILVQNGWTLLTAINVMIFALLHFPCSTTLITIKKETGSIKWSILSFILPTICGIILCMCTTAIWNFVHFLC</sequence>
<accession>A0A9D1M040</accession>
<evidence type="ECO:0000313" key="4">
    <source>
        <dbReference type="EMBL" id="HIU51385.1"/>
    </source>
</evidence>
<reference evidence="4" key="2">
    <citation type="journal article" date="2021" name="PeerJ">
        <title>Extensive microbial diversity within the chicken gut microbiome revealed by metagenomics and culture.</title>
        <authorList>
            <person name="Gilroy R."/>
            <person name="Ravi A."/>
            <person name="Getino M."/>
            <person name="Pursley I."/>
            <person name="Horton D.L."/>
            <person name="Alikhan N.F."/>
            <person name="Baker D."/>
            <person name="Gharbi K."/>
            <person name="Hall N."/>
            <person name="Watson M."/>
            <person name="Adriaenssens E.M."/>
            <person name="Foster-Nyarko E."/>
            <person name="Jarju S."/>
            <person name="Secka A."/>
            <person name="Antonio M."/>
            <person name="Oren A."/>
            <person name="Chaudhuri R.R."/>
            <person name="La Ragione R."/>
            <person name="Hildebrand F."/>
            <person name="Pallen M.J."/>
        </authorList>
    </citation>
    <scope>NUCLEOTIDE SEQUENCE</scope>
    <source>
        <strain evidence="4">CHK195-15760</strain>
    </source>
</reference>
<dbReference type="GO" id="GO:0015093">
    <property type="term" value="F:ferrous iron transmembrane transporter activity"/>
    <property type="evidence" value="ECO:0007669"/>
    <property type="project" value="InterPro"/>
</dbReference>
<dbReference type="PANTHER" id="PTHR43185:SF2">
    <property type="entry name" value="FERROUS IRON TRANSPORT PROTEIN B"/>
    <property type="match status" value="1"/>
</dbReference>
<protein>
    <submittedName>
        <fullName evidence="4">Ferrous iron transporter B</fullName>
    </submittedName>
</protein>
<feature type="domain" description="Ferrous iron transport protein B C-terminal" evidence="2">
    <location>
        <begin position="68"/>
        <end position="117"/>
    </location>
</feature>
<gene>
    <name evidence="4" type="ORF">IAB70_01980</name>
</gene>
<proteinExistence type="predicted"/>
<feature type="transmembrane region" description="Helical" evidence="1">
    <location>
        <begin position="66"/>
        <end position="86"/>
    </location>
</feature>
<feature type="transmembrane region" description="Helical" evidence="1">
    <location>
        <begin position="123"/>
        <end position="144"/>
    </location>
</feature>
<dbReference type="Proteomes" id="UP000824093">
    <property type="component" value="Unassembled WGS sequence"/>
</dbReference>
<evidence type="ECO:0000256" key="1">
    <source>
        <dbReference type="SAM" id="Phobius"/>
    </source>
</evidence>
<evidence type="ECO:0000259" key="3">
    <source>
        <dbReference type="Pfam" id="PF07670"/>
    </source>
</evidence>
<dbReference type="InterPro" id="IPR050860">
    <property type="entry name" value="FeoB_GTPase"/>
</dbReference>
<feature type="transmembrane region" description="Helical" evidence="1">
    <location>
        <begin position="256"/>
        <end position="280"/>
    </location>
</feature>
<keyword evidence="1" id="KW-0472">Membrane</keyword>
<dbReference type="Pfam" id="PF07670">
    <property type="entry name" value="Gate"/>
    <property type="match status" value="1"/>
</dbReference>
<dbReference type="PANTHER" id="PTHR43185">
    <property type="entry name" value="FERROUS IRON TRANSPORT PROTEIN B"/>
    <property type="match status" value="1"/>
</dbReference>
<name>A0A9D1M040_9FIRM</name>
<reference evidence="4" key="1">
    <citation type="submission" date="2020-10" db="EMBL/GenBank/DDBJ databases">
        <authorList>
            <person name="Gilroy R."/>
        </authorList>
    </citation>
    <scope>NUCLEOTIDE SEQUENCE</scope>
    <source>
        <strain evidence="4">CHK195-15760</strain>
    </source>
</reference>
<dbReference type="GO" id="GO:0005886">
    <property type="term" value="C:plasma membrane"/>
    <property type="evidence" value="ECO:0007669"/>
    <property type="project" value="TreeGrafter"/>
</dbReference>
<dbReference type="Pfam" id="PF07664">
    <property type="entry name" value="FeoB_C"/>
    <property type="match status" value="1"/>
</dbReference>
<dbReference type="InterPro" id="IPR011642">
    <property type="entry name" value="Gate_dom"/>
</dbReference>
<evidence type="ECO:0000313" key="5">
    <source>
        <dbReference type="Proteomes" id="UP000824093"/>
    </source>
</evidence>
<feature type="domain" description="Nucleoside transporter/FeoB GTPase Gate" evidence="3">
    <location>
        <begin position="128"/>
        <end position="251"/>
    </location>
</feature>
<feature type="transmembrane region" description="Helical" evidence="1">
    <location>
        <begin position="40"/>
        <end position="60"/>
    </location>
</feature>
<dbReference type="EMBL" id="DVNH01000016">
    <property type="protein sequence ID" value="HIU51385.1"/>
    <property type="molecule type" value="Genomic_DNA"/>
</dbReference>
<feature type="transmembrane region" description="Helical" evidence="1">
    <location>
        <begin position="209"/>
        <end position="236"/>
    </location>
</feature>
<feature type="transmembrane region" description="Helical" evidence="1">
    <location>
        <begin position="173"/>
        <end position="197"/>
    </location>
</feature>
<comment type="caution">
    <text evidence="4">The sequence shown here is derived from an EMBL/GenBank/DDBJ whole genome shotgun (WGS) entry which is preliminary data.</text>
</comment>
<keyword evidence="1" id="KW-0812">Transmembrane</keyword>
<dbReference type="AlphaFoldDB" id="A0A9D1M040"/>
<organism evidence="4 5">
    <name type="scientific">Candidatus Merdicola faecigallinarum</name>
    <dbReference type="NCBI Taxonomy" id="2840862"/>
    <lineage>
        <taxon>Bacteria</taxon>
        <taxon>Bacillati</taxon>
        <taxon>Bacillota</taxon>
        <taxon>Clostridia</taxon>
        <taxon>Candidatus Merdicola</taxon>
    </lineage>
</organism>
<keyword evidence="1" id="KW-1133">Transmembrane helix</keyword>